<dbReference type="Proteomes" id="UP000187134">
    <property type="component" value="Unassembled WGS sequence"/>
</dbReference>
<dbReference type="AlphaFoldDB" id="A0A1R1BIB7"/>
<dbReference type="PRINTS" id="PR00081">
    <property type="entry name" value="GDHRDH"/>
</dbReference>
<dbReference type="FunFam" id="3.40.50.720:FF:000047">
    <property type="entry name" value="NADP-dependent L-serine/L-allo-threonine dehydrogenase"/>
    <property type="match status" value="1"/>
</dbReference>
<dbReference type="PANTHER" id="PTHR42901:SF1">
    <property type="entry name" value="ALCOHOL DEHYDROGENASE"/>
    <property type="match status" value="1"/>
</dbReference>
<evidence type="ECO:0000256" key="3">
    <source>
        <dbReference type="RuleBase" id="RU000363"/>
    </source>
</evidence>
<gene>
    <name evidence="5" type="ORF">BK131_26710</name>
</gene>
<dbReference type="InterPro" id="IPR057326">
    <property type="entry name" value="KR_dom"/>
</dbReference>
<evidence type="ECO:0000259" key="4">
    <source>
        <dbReference type="SMART" id="SM00822"/>
    </source>
</evidence>
<dbReference type="Gene3D" id="3.40.50.720">
    <property type="entry name" value="NAD(P)-binding Rossmann-like Domain"/>
    <property type="match status" value="1"/>
</dbReference>
<evidence type="ECO:0000256" key="2">
    <source>
        <dbReference type="ARBA" id="ARBA00023002"/>
    </source>
</evidence>
<evidence type="ECO:0000313" key="5">
    <source>
        <dbReference type="EMBL" id="OMF07360.1"/>
    </source>
</evidence>
<dbReference type="GO" id="GO:0016616">
    <property type="term" value="F:oxidoreductase activity, acting on the CH-OH group of donors, NAD or NADP as acceptor"/>
    <property type="evidence" value="ECO:0007669"/>
    <property type="project" value="UniProtKB-ARBA"/>
</dbReference>
<dbReference type="RefSeq" id="WP_076333904.1">
    <property type="nucleotide sequence ID" value="NZ_MRTJ01000019.1"/>
</dbReference>
<name>A0A1R1BIB7_PAEAM</name>
<organism evidence="5 6">
    <name type="scientific">Paenibacillus amylolyticus</name>
    <dbReference type="NCBI Taxonomy" id="1451"/>
    <lineage>
        <taxon>Bacteria</taxon>
        <taxon>Bacillati</taxon>
        <taxon>Bacillota</taxon>
        <taxon>Bacilli</taxon>
        <taxon>Bacillales</taxon>
        <taxon>Paenibacillaceae</taxon>
        <taxon>Paenibacillus</taxon>
    </lineage>
</organism>
<dbReference type="Pfam" id="PF00106">
    <property type="entry name" value="adh_short"/>
    <property type="match status" value="1"/>
</dbReference>
<evidence type="ECO:0000256" key="1">
    <source>
        <dbReference type="ARBA" id="ARBA00006484"/>
    </source>
</evidence>
<proteinExistence type="inferred from homology"/>
<dbReference type="InterPro" id="IPR002347">
    <property type="entry name" value="SDR_fam"/>
</dbReference>
<protein>
    <submittedName>
        <fullName evidence="5">Oxidoreductase</fullName>
    </submittedName>
</protein>
<dbReference type="EMBL" id="MRTJ01000019">
    <property type="protein sequence ID" value="OMF07360.1"/>
    <property type="molecule type" value="Genomic_DNA"/>
</dbReference>
<reference evidence="5 6" key="1">
    <citation type="submission" date="2016-11" db="EMBL/GenBank/DDBJ databases">
        <title>Paenibacillus species isolates.</title>
        <authorList>
            <person name="Beno S.M."/>
        </authorList>
    </citation>
    <scope>NUCLEOTIDE SEQUENCE [LARGE SCALE GENOMIC DNA]</scope>
    <source>
        <strain evidence="5 6">FSL H8-0246</strain>
    </source>
</reference>
<keyword evidence="2" id="KW-0560">Oxidoreductase</keyword>
<dbReference type="SMART" id="SM00822">
    <property type="entry name" value="PKS_KR"/>
    <property type="match status" value="1"/>
</dbReference>
<comment type="similarity">
    <text evidence="1 3">Belongs to the short-chain dehydrogenases/reductases (SDR) family.</text>
</comment>
<evidence type="ECO:0000313" key="6">
    <source>
        <dbReference type="Proteomes" id="UP000187134"/>
    </source>
</evidence>
<dbReference type="OrthoDB" id="9775296at2"/>
<accession>A0A1R1BIB7</accession>
<dbReference type="PRINTS" id="PR00080">
    <property type="entry name" value="SDRFAMILY"/>
</dbReference>
<dbReference type="PANTHER" id="PTHR42901">
    <property type="entry name" value="ALCOHOL DEHYDROGENASE"/>
    <property type="match status" value="1"/>
</dbReference>
<sequence length="254" mass="27431">MFKKLQDTVALVTGASSGIGEATARRLATQGATVVLVARRRDRLETLASELKNLGGEVLVIETDITDKKQAEHAVQQVIDKYGRLDTVINNAGLMLIGGVAEAPSIEWERMISVNINGLLYISHAALPYLIQSALTSDRKVTDLINISSVSGRKPSAGQAVYSLTKSGVAAFTEALRQETAGLNVRVAVLEPGAVGTELGNHLRDDVREQLSNILSHIEVLEAEDIAETIEFIVTRPRRVAVNEILVRPTDQAM</sequence>
<comment type="caution">
    <text evidence="5">The sequence shown here is derived from an EMBL/GenBank/DDBJ whole genome shotgun (WGS) entry which is preliminary data.</text>
</comment>
<dbReference type="SUPFAM" id="SSF51735">
    <property type="entry name" value="NAD(P)-binding Rossmann-fold domains"/>
    <property type="match status" value="1"/>
</dbReference>
<feature type="domain" description="Ketoreductase" evidence="4">
    <location>
        <begin position="8"/>
        <end position="198"/>
    </location>
</feature>
<dbReference type="InterPro" id="IPR036291">
    <property type="entry name" value="NAD(P)-bd_dom_sf"/>
</dbReference>